<protein>
    <recommendedName>
        <fullName evidence="3">N-acetyltransferase domain-containing protein</fullName>
    </recommendedName>
</protein>
<evidence type="ECO:0000313" key="5">
    <source>
        <dbReference type="Proteomes" id="UP000646749"/>
    </source>
</evidence>
<keyword evidence="5" id="KW-1185">Reference proteome</keyword>
<name>A0ABQ4E9I3_9ACTN</name>
<organism evidence="4 5">
    <name type="scientific">Plantactinospora endophytica</name>
    <dbReference type="NCBI Taxonomy" id="673535"/>
    <lineage>
        <taxon>Bacteria</taxon>
        <taxon>Bacillati</taxon>
        <taxon>Actinomycetota</taxon>
        <taxon>Actinomycetes</taxon>
        <taxon>Micromonosporales</taxon>
        <taxon>Micromonosporaceae</taxon>
        <taxon>Plantactinospora</taxon>
    </lineage>
</organism>
<dbReference type="InterPro" id="IPR000182">
    <property type="entry name" value="GNAT_dom"/>
</dbReference>
<sequence length="172" mass="18902">MRAGGPTGVGWTLVDARIDRVAPGSAEAGRLLRAYFEEILRRYDGRRPSPDRIEEVLRDNPPEHLDAPHGALLVARLDGVAVGCAGLRLLSGYAAEVHRVYVAPTARGRGIGSRLLDSLESLARGHGVTRLCLTTRQDLVEARRLYARHGFLEVPAFTEDPYVDHWLAKSLT</sequence>
<evidence type="ECO:0000256" key="2">
    <source>
        <dbReference type="ARBA" id="ARBA00023315"/>
    </source>
</evidence>
<keyword evidence="2" id="KW-0012">Acyltransferase</keyword>
<evidence type="ECO:0000313" key="4">
    <source>
        <dbReference type="EMBL" id="GIG91392.1"/>
    </source>
</evidence>
<dbReference type="EMBL" id="BONW01000037">
    <property type="protein sequence ID" value="GIG91392.1"/>
    <property type="molecule type" value="Genomic_DNA"/>
</dbReference>
<proteinExistence type="predicted"/>
<evidence type="ECO:0000259" key="3">
    <source>
        <dbReference type="PROSITE" id="PS51186"/>
    </source>
</evidence>
<keyword evidence="1" id="KW-0808">Transferase</keyword>
<accession>A0ABQ4E9I3</accession>
<dbReference type="PANTHER" id="PTHR43877">
    <property type="entry name" value="AMINOALKYLPHOSPHONATE N-ACETYLTRANSFERASE-RELATED-RELATED"/>
    <property type="match status" value="1"/>
</dbReference>
<dbReference type="CDD" id="cd04301">
    <property type="entry name" value="NAT_SF"/>
    <property type="match status" value="1"/>
</dbReference>
<dbReference type="Proteomes" id="UP000646749">
    <property type="component" value="Unassembled WGS sequence"/>
</dbReference>
<dbReference type="Pfam" id="PF00583">
    <property type="entry name" value="Acetyltransf_1"/>
    <property type="match status" value="1"/>
</dbReference>
<dbReference type="InterPro" id="IPR050832">
    <property type="entry name" value="Bact_Acetyltransf"/>
</dbReference>
<feature type="domain" description="N-acetyltransferase" evidence="3">
    <location>
        <begin position="27"/>
        <end position="172"/>
    </location>
</feature>
<dbReference type="InterPro" id="IPR016181">
    <property type="entry name" value="Acyl_CoA_acyltransferase"/>
</dbReference>
<dbReference type="SUPFAM" id="SSF55729">
    <property type="entry name" value="Acyl-CoA N-acyltransferases (Nat)"/>
    <property type="match status" value="1"/>
</dbReference>
<dbReference type="PANTHER" id="PTHR43877:SF2">
    <property type="entry name" value="AMINOALKYLPHOSPHONATE N-ACETYLTRANSFERASE-RELATED"/>
    <property type="match status" value="1"/>
</dbReference>
<comment type="caution">
    <text evidence="4">The sequence shown here is derived from an EMBL/GenBank/DDBJ whole genome shotgun (WGS) entry which is preliminary data.</text>
</comment>
<gene>
    <name evidence="4" type="ORF">Pen02_63280</name>
</gene>
<reference evidence="4 5" key="1">
    <citation type="submission" date="2021-01" db="EMBL/GenBank/DDBJ databases">
        <title>Whole genome shotgun sequence of Plantactinospora endophytica NBRC 110450.</title>
        <authorList>
            <person name="Komaki H."/>
            <person name="Tamura T."/>
        </authorList>
    </citation>
    <scope>NUCLEOTIDE SEQUENCE [LARGE SCALE GENOMIC DNA]</scope>
    <source>
        <strain evidence="4 5">NBRC 110450</strain>
    </source>
</reference>
<dbReference type="Gene3D" id="3.40.630.30">
    <property type="match status" value="1"/>
</dbReference>
<dbReference type="PROSITE" id="PS51186">
    <property type="entry name" value="GNAT"/>
    <property type="match status" value="1"/>
</dbReference>
<evidence type="ECO:0000256" key="1">
    <source>
        <dbReference type="ARBA" id="ARBA00022679"/>
    </source>
</evidence>